<protein>
    <submittedName>
        <fullName evidence="1">Phosphoglycerate mutase</fullName>
    </submittedName>
</protein>
<accession>A0ABT6MM81</accession>
<gene>
    <name evidence="1" type="ORF">QF205_01365</name>
</gene>
<name>A0ABT6MM81_9GAMM</name>
<sequence>MACATLLLPEARRLGAPAADIGAALGRADVARGLGEGRRAQLQRHLQPVPGHWPVAALTRQLDAGDAAGALWLRADPCRIQPDINGARLLDHGPTLDLDAGDVAQLLPALRPLFGDAGMPIDAPMPWRWYLRLSPSTPLPAFTSPEDALGTDVFDHLAGGDAGRRWRSLLTEAQVVLHNHPWNARRIAAGKRPVNSLWFWGGGVLPDAVRSTHARVHGGDDELACALAHAAGNAAPLPRQFEAGEGSALFDLTAMRDIATLEHAWLRPAMAALHAGSIGMLALDTADGVVFELRRGQRWRFWRKPRADFQA</sequence>
<dbReference type="RefSeq" id="WP_280940928.1">
    <property type="nucleotide sequence ID" value="NZ_JARYGX010000003.1"/>
</dbReference>
<organism evidence="1 2">
    <name type="scientific">Luteimonas composti</name>
    <dbReference type="NCBI Taxonomy" id="398257"/>
    <lineage>
        <taxon>Bacteria</taxon>
        <taxon>Pseudomonadati</taxon>
        <taxon>Pseudomonadota</taxon>
        <taxon>Gammaproteobacteria</taxon>
        <taxon>Lysobacterales</taxon>
        <taxon>Lysobacteraceae</taxon>
        <taxon>Luteimonas</taxon>
    </lineage>
</organism>
<comment type="caution">
    <text evidence="1">The sequence shown here is derived from an EMBL/GenBank/DDBJ whole genome shotgun (WGS) entry which is preliminary data.</text>
</comment>
<proteinExistence type="predicted"/>
<evidence type="ECO:0000313" key="2">
    <source>
        <dbReference type="Proteomes" id="UP001160550"/>
    </source>
</evidence>
<reference evidence="1" key="2">
    <citation type="submission" date="2023-04" db="EMBL/GenBank/DDBJ databases">
        <authorList>
            <person name="Sun J.-Q."/>
        </authorList>
    </citation>
    <scope>NUCLEOTIDE SEQUENCE</scope>
    <source>
        <strain evidence="1">CC-YY355</strain>
    </source>
</reference>
<reference evidence="1" key="1">
    <citation type="journal article" date="2007" name="Int. J. Syst. Evol. Microbiol.">
        <title>Luteimonas composti sp. nov., a moderately thermophilic bacterium isolated from food waste.</title>
        <authorList>
            <person name="Young C.C."/>
            <person name="Kampfer P."/>
            <person name="Chen W.M."/>
            <person name="Yen W.S."/>
            <person name="Arun A.B."/>
            <person name="Lai W.A."/>
            <person name="Shen F.T."/>
            <person name="Rekha P.D."/>
            <person name="Lin K.Y."/>
            <person name="Chou J.H."/>
        </authorList>
    </citation>
    <scope>NUCLEOTIDE SEQUENCE</scope>
    <source>
        <strain evidence="1">CC-YY355</strain>
    </source>
</reference>
<dbReference type="PIRSF" id="PIRSF015283">
    <property type="entry name" value="Regulatory_RpfE"/>
    <property type="match status" value="1"/>
</dbReference>
<dbReference type="InterPro" id="IPR016631">
    <property type="entry name" value="Regulatory_RpfE"/>
</dbReference>
<dbReference type="EMBL" id="JARYGX010000003">
    <property type="protein sequence ID" value="MDH7451729.1"/>
    <property type="molecule type" value="Genomic_DNA"/>
</dbReference>
<keyword evidence="2" id="KW-1185">Reference proteome</keyword>
<dbReference type="Proteomes" id="UP001160550">
    <property type="component" value="Unassembled WGS sequence"/>
</dbReference>
<evidence type="ECO:0000313" key="1">
    <source>
        <dbReference type="EMBL" id="MDH7451729.1"/>
    </source>
</evidence>